<protein>
    <recommendedName>
        <fullName evidence="4">Integron</fullName>
    </recommendedName>
</protein>
<proteinExistence type="predicted"/>
<keyword evidence="3" id="KW-1185">Reference proteome</keyword>
<evidence type="ECO:0008006" key="4">
    <source>
        <dbReference type="Google" id="ProtNLM"/>
    </source>
</evidence>
<evidence type="ECO:0000256" key="1">
    <source>
        <dbReference type="SAM" id="SignalP"/>
    </source>
</evidence>
<gene>
    <name evidence="2" type="ORF">PK98_02100</name>
</gene>
<dbReference type="EMBL" id="JTDN01000001">
    <property type="protein sequence ID" value="KHL25503.1"/>
    <property type="molecule type" value="Genomic_DNA"/>
</dbReference>
<name>A0A0B2BV49_9SPHN</name>
<dbReference type="RefSeq" id="WP_039093922.1">
    <property type="nucleotide sequence ID" value="NZ_JTDN01000001.1"/>
</dbReference>
<sequence>MFALATLAVALAGPAAQAQQARPVQVGGDGTMDACSGIGQVTGLRPGGDGFLSVRAGPDASRAEVDRLGAGTQLHLCDADGAWLGVVYADDESADCGVTSPVPGRSAYAGPCRSGWVHSRFVNIVAG</sequence>
<feature type="chain" id="PRO_5002071461" description="Integron" evidence="1">
    <location>
        <begin position="19"/>
        <end position="127"/>
    </location>
</feature>
<dbReference type="STRING" id="1572751.PK98_02100"/>
<comment type="caution">
    <text evidence="2">The sequence shown here is derived from an EMBL/GenBank/DDBJ whole genome shotgun (WGS) entry which is preliminary data.</text>
</comment>
<feature type="signal peptide" evidence="1">
    <location>
        <begin position="1"/>
        <end position="18"/>
    </location>
</feature>
<dbReference type="AlphaFoldDB" id="A0A0B2BV49"/>
<dbReference type="Gene3D" id="2.30.30.40">
    <property type="entry name" value="SH3 Domains"/>
    <property type="match status" value="1"/>
</dbReference>
<dbReference type="Proteomes" id="UP000030988">
    <property type="component" value="Unassembled WGS sequence"/>
</dbReference>
<evidence type="ECO:0000313" key="3">
    <source>
        <dbReference type="Proteomes" id="UP000030988"/>
    </source>
</evidence>
<evidence type="ECO:0000313" key="2">
    <source>
        <dbReference type="EMBL" id="KHL25503.1"/>
    </source>
</evidence>
<organism evidence="2 3">
    <name type="scientific">Croceibacterium mercuriale</name>
    <dbReference type="NCBI Taxonomy" id="1572751"/>
    <lineage>
        <taxon>Bacteria</taxon>
        <taxon>Pseudomonadati</taxon>
        <taxon>Pseudomonadota</taxon>
        <taxon>Alphaproteobacteria</taxon>
        <taxon>Sphingomonadales</taxon>
        <taxon>Erythrobacteraceae</taxon>
        <taxon>Croceibacterium</taxon>
    </lineage>
</organism>
<accession>A0A0B2BV49</accession>
<keyword evidence="1" id="KW-0732">Signal</keyword>
<reference evidence="2 3" key="1">
    <citation type="submission" date="2014-11" db="EMBL/GenBank/DDBJ databases">
        <title>Draft genome sequence of Kirrobacter mercurialis.</title>
        <authorList>
            <person name="Coil D.A."/>
            <person name="Eisen J.A."/>
        </authorList>
    </citation>
    <scope>NUCLEOTIDE SEQUENCE [LARGE SCALE GENOMIC DNA]</scope>
    <source>
        <strain evidence="2 3">Coronado</strain>
    </source>
</reference>